<evidence type="ECO:0000256" key="12">
    <source>
        <dbReference type="ARBA" id="ARBA00034005"/>
    </source>
</evidence>
<proteinExistence type="inferred from homology"/>
<dbReference type="SMART" id="SM00278">
    <property type="entry name" value="HhH1"/>
    <property type="match status" value="4"/>
</dbReference>
<keyword evidence="10 14" id="KW-0520">NAD</keyword>
<dbReference type="GO" id="GO:0003911">
    <property type="term" value="F:DNA ligase (NAD+) activity"/>
    <property type="evidence" value="ECO:0007669"/>
    <property type="project" value="UniProtKB-UniRule"/>
</dbReference>
<dbReference type="EMBL" id="AP019782">
    <property type="protein sequence ID" value="BBL71032.1"/>
    <property type="molecule type" value="Genomic_DNA"/>
</dbReference>
<dbReference type="InterPro" id="IPR013840">
    <property type="entry name" value="DNAligase_N"/>
</dbReference>
<keyword evidence="9 14" id="KW-0460">Magnesium</keyword>
<evidence type="ECO:0000256" key="14">
    <source>
        <dbReference type="HAMAP-Rule" id="MF_01588"/>
    </source>
</evidence>
<evidence type="ECO:0000256" key="1">
    <source>
        <dbReference type="ARBA" id="ARBA00004067"/>
    </source>
</evidence>
<dbReference type="Pfam" id="PF00533">
    <property type="entry name" value="BRCT"/>
    <property type="match status" value="1"/>
</dbReference>
<dbReference type="FunFam" id="1.10.150.20:FF:000006">
    <property type="entry name" value="DNA ligase"/>
    <property type="match status" value="1"/>
</dbReference>
<evidence type="ECO:0000256" key="13">
    <source>
        <dbReference type="ARBA" id="ARBA00060881"/>
    </source>
</evidence>
<dbReference type="PIRSF" id="PIRSF001604">
    <property type="entry name" value="LigA"/>
    <property type="match status" value="1"/>
</dbReference>
<dbReference type="GO" id="GO:0003677">
    <property type="term" value="F:DNA binding"/>
    <property type="evidence" value="ECO:0007669"/>
    <property type="project" value="InterPro"/>
</dbReference>
<dbReference type="NCBIfam" id="TIGR00575">
    <property type="entry name" value="dnlj"/>
    <property type="match status" value="1"/>
</dbReference>
<dbReference type="InterPro" id="IPR001357">
    <property type="entry name" value="BRCT_dom"/>
</dbReference>
<dbReference type="EC" id="6.5.1.2" evidence="2 14"/>
<dbReference type="InterPro" id="IPR018239">
    <property type="entry name" value="DNA_ligase_AS"/>
</dbReference>
<accession>A0A8D4VP01</accession>
<name>A0A8D4VP01_9GAMM</name>
<comment type="similarity">
    <text evidence="13 14">Belongs to the NAD-dependent DNA ligase family. LigA subfamily.</text>
</comment>
<evidence type="ECO:0000256" key="9">
    <source>
        <dbReference type="ARBA" id="ARBA00022842"/>
    </source>
</evidence>
<comment type="function">
    <text evidence="1 14">DNA ligase that catalyzes the formation of phosphodiester linkages between 5'-phosphoryl and 3'-hydroxyl groups in double-stranded DNA using NAD as a coenzyme and as the energy source for the reaction. It is essential for DNA replication and repair of damaged DNA.</text>
</comment>
<organism evidence="17 18">
    <name type="scientific">Methylogaea oryzae</name>
    <dbReference type="NCBI Taxonomy" id="1295382"/>
    <lineage>
        <taxon>Bacteria</taxon>
        <taxon>Pseudomonadati</taxon>
        <taxon>Pseudomonadota</taxon>
        <taxon>Gammaproteobacteria</taxon>
        <taxon>Methylococcales</taxon>
        <taxon>Methylococcaceae</taxon>
        <taxon>Methylogaea</taxon>
    </lineage>
</organism>
<dbReference type="PROSITE" id="PS01056">
    <property type="entry name" value="DNA_LIGASE_N2"/>
    <property type="match status" value="1"/>
</dbReference>
<feature type="domain" description="BRCT" evidence="16">
    <location>
        <begin position="593"/>
        <end position="671"/>
    </location>
</feature>
<evidence type="ECO:0000256" key="7">
    <source>
        <dbReference type="ARBA" id="ARBA00022763"/>
    </source>
</evidence>
<dbReference type="Pfam" id="PF01653">
    <property type="entry name" value="DNA_ligase_aden"/>
    <property type="match status" value="1"/>
</dbReference>
<protein>
    <recommendedName>
        <fullName evidence="3 14">DNA ligase</fullName>
        <ecNumber evidence="2 14">6.5.1.2</ecNumber>
    </recommendedName>
    <alternativeName>
        <fullName evidence="14">Polydeoxyribonucleotide synthase [NAD(+)]</fullName>
    </alternativeName>
</protein>
<evidence type="ECO:0000256" key="11">
    <source>
        <dbReference type="ARBA" id="ARBA00023204"/>
    </source>
</evidence>
<comment type="caution">
    <text evidence="14">Lacks conserved residue(s) required for the propagation of feature annotation.</text>
</comment>
<feature type="binding site" evidence="14">
    <location>
        <position position="434"/>
    </location>
    <ligand>
        <name>Zn(2+)</name>
        <dbReference type="ChEBI" id="CHEBI:29105"/>
    </ligand>
</feature>
<dbReference type="Pfam" id="PF14520">
    <property type="entry name" value="HHH_5"/>
    <property type="match status" value="1"/>
</dbReference>
<evidence type="ECO:0000256" key="5">
    <source>
        <dbReference type="ARBA" id="ARBA00022705"/>
    </source>
</evidence>
<dbReference type="PANTHER" id="PTHR23389:SF9">
    <property type="entry name" value="DNA LIGASE"/>
    <property type="match status" value="1"/>
</dbReference>
<keyword evidence="11 14" id="KW-0234">DNA repair</keyword>
<dbReference type="KEGG" id="moz:MoryE10_16380"/>
<feature type="binding site" evidence="14">
    <location>
        <position position="138"/>
    </location>
    <ligand>
        <name>NAD(+)</name>
        <dbReference type="ChEBI" id="CHEBI:57540"/>
    </ligand>
</feature>
<evidence type="ECO:0000256" key="4">
    <source>
        <dbReference type="ARBA" id="ARBA00022598"/>
    </source>
</evidence>
<dbReference type="Pfam" id="PF03120">
    <property type="entry name" value="OB_DNA_ligase"/>
    <property type="match status" value="1"/>
</dbReference>
<dbReference type="InterPro" id="IPR003583">
    <property type="entry name" value="Hlx-hairpin-Hlx_DNA-bd_motif"/>
</dbReference>
<dbReference type="PANTHER" id="PTHR23389">
    <property type="entry name" value="CHROMOSOME TRANSMISSION FIDELITY FACTOR 18"/>
    <property type="match status" value="1"/>
</dbReference>
<keyword evidence="8 14" id="KW-0862">Zinc</keyword>
<feature type="binding site" evidence="14">
    <location>
        <begin position="84"/>
        <end position="85"/>
    </location>
    <ligand>
        <name>NAD(+)</name>
        <dbReference type="ChEBI" id="CHEBI:57540"/>
    </ligand>
</feature>
<keyword evidence="4 14" id="KW-0436">Ligase</keyword>
<dbReference type="InterPro" id="IPR004149">
    <property type="entry name" value="Znf_DNAligase_C4"/>
</dbReference>
<sequence length="671" mass="72835">MSVPQDAADRAAALREQLDFHNRQYYQLDAPLISDAEYDALLRELQALEGRYPQLICPESPTQRVGAAPLDAFAAVAHEVPMLSLDNAFDDEELAAFDRRLRERLGVDSVEYAAEPKLDGLAVSLVYESGLLARAATRGDGYTGENITANVRTIRGIPLKLLGAGWPQRFEVRGEVFMPKKGFEALNARAQQNGEKVFVNPRNAAAGSLRQLDPGVTASRPLRFYCYGHGVFPAEALPSRHHELMELFGRWGLPVSPELRVVEGVEACHETYRRLQSKRPDLDYDIDGVVFKCNRFDWQELAGFVARAPRWAVARKFPAEEATTRVVAIDVQVGRTGALTPVARLEPVFVGGVTVTNATLHNADEVQRKDVRVGDTVVVSRAGDVIPKVDRVLLEARPADAQPFVMPDRCPVCDSGVVAVEGEAILRCGGGLYCPAQHKESVKHFASRRAMDIDGLGDKLVDQLLDQGRIKTVADLYLLAVEDLASLERMGEKSAENLVRAIEKSKRTTLARFLYALGIREVGEATAQTLAGHFHTLDALMAADEAALQTAPDVGPAVAGQIVAFFAQAHNREVIAALRAAGVHWTEGVPEGVGERPLLGQIFVLTGTLESMTRDEAKDKLLALGAKVAGSVSKKTNYVVAGSEAGSKLVKAEALGVEILSETAFLALLAR</sequence>
<feature type="binding site" evidence="14">
    <location>
        <begin position="35"/>
        <end position="39"/>
    </location>
    <ligand>
        <name>NAD(+)</name>
        <dbReference type="ChEBI" id="CHEBI:57540"/>
    </ligand>
</feature>
<dbReference type="PROSITE" id="PS01055">
    <property type="entry name" value="DNA_LIGASE_N1"/>
    <property type="match status" value="1"/>
</dbReference>
<keyword evidence="18" id="KW-1185">Reference proteome</keyword>
<feature type="binding site" evidence="14">
    <location>
        <position position="292"/>
    </location>
    <ligand>
        <name>NAD(+)</name>
        <dbReference type="ChEBI" id="CHEBI:57540"/>
    </ligand>
</feature>
<evidence type="ECO:0000256" key="2">
    <source>
        <dbReference type="ARBA" id="ARBA00012722"/>
    </source>
</evidence>
<dbReference type="CDD" id="cd00114">
    <property type="entry name" value="LIGANc"/>
    <property type="match status" value="1"/>
</dbReference>
<evidence type="ECO:0000256" key="10">
    <source>
        <dbReference type="ARBA" id="ARBA00023027"/>
    </source>
</evidence>
<feature type="active site" description="N6-AMP-lysine intermediate" evidence="14">
    <location>
        <position position="117"/>
    </location>
</feature>
<dbReference type="InterPro" id="IPR001679">
    <property type="entry name" value="DNA_ligase"/>
</dbReference>
<dbReference type="GO" id="GO:0005829">
    <property type="term" value="C:cytosol"/>
    <property type="evidence" value="ECO:0007669"/>
    <property type="project" value="TreeGrafter"/>
</dbReference>
<gene>
    <name evidence="14 17" type="primary">ligA</name>
    <name evidence="17" type="ORF">MoryE10_16380</name>
</gene>
<keyword evidence="6 14" id="KW-0479">Metal-binding</keyword>
<dbReference type="InterPro" id="IPR041663">
    <property type="entry name" value="DisA/LigA_HHH"/>
</dbReference>
<dbReference type="PROSITE" id="PS50172">
    <property type="entry name" value="BRCT"/>
    <property type="match status" value="1"/>
</dbReference>
<dbReference type="FunFam" id="1.10.150.20:FF:000007">
    <property type="entry name" value="DNA ligase"/>
    <property type="match status" value="1"/>
</dbReference>
<feature type="binding site" evidence="14">
    <location>
        <position position="410"/>
    </location>
    <ligand>
        <name>Zn(2+)</name>
        <dbReference type="ChEBI" id="CHEBI:29105"/>
    </ligand>
</feature>
<reference evidence="17" key="1">
    <citation type="submission" date="2019-06" db="EMBL/GenBank/DDBJ databases">
        <title>Complete genome sequence of Methylogaea oryzae strain JCM16910.</title>
        <authorList>
            <person name="Asakawa S."/>
        </authorList>
    </citation>
    <scope>NUCLEOTIDE SEQUENCE</scope>
    <source>
        <strain evidence="17">E10</strain>
    </source>
</reference>
<dbReference type="Pfam" id="PF03119">
    <property type="entry name" value="DNA_ligase_ZBD"/>
    <property type="match status" value="1"/>
</dbReference>
<dbReference type="GO" id="GO:0006260">
    <property type="term" value="P:DNA replication"/>
    <property type="evidence" value="ECO:0007669"/>
    <property type="project" value="UniProtKB-KW"/>
</dbReference>
<evidence type="ECO:0000256" key="6">
    <source>
        <dbReference type="ARBA" id="ARBA00022723"/>
    </source>
</evidence>
<dbReference type="FunFam" id="3.30.470.30:FF:000001">
    <property type="entry name" value="DNA ligase"/>
    <property type="match status" value="1"/>
</dbReference>
<dbReference type="Pfam" id="PF12826">
    <property type="entry name" value="HHH_2"/>
    <property type="match status" value="1"/>
</dbReference>
<dbReference type="NCBIfam" id="NF005932">
    <property type="entry name" value="PRK07956.1"/>
    <property type="match status" value="1"/>
</dbReference>
<dbReference type="HAMAP" id="MF_01588">
    <property type="entry name" value="DNA_ligase_A"/>
    <property type="match status" value="1"/>
</dbReference>
<keyword evidence="5 14" id="KW-0235">DNA replication</keyword>
<feature type="binding site" evidence="14">
    <location>
        <position position="115"/>
    </location>
    <ligand>
        <name>NAD(+)</name>
        <dbReference type="ChEBI" id="CHEBI:57540"/>
    </ligand>
</feature>
<evidence type="ECO:0000259" key="16">
    <source>
        <dbReference type="PROSITE" id="PS50172"/>
    </source>
</evidence>
<keyword evidence="14" id="KW-0464">Manganese</keyword>
<evidence type="ECO:0000256" key="15">
    <source>
        <dbReference type="RuleBase" id="RU000618"/>
    </source>
</evidence>
<feature type="binding site" evidence="14">
    <location>
        <position position="175"/>
    </location>
    <ligand>
        <name>NAD(+)</name>
        <dbReference type="ChEBI" id="CHEBI:57540"/>
    </ligand>
</feature>
<dbReference type="FunFam" id="2.40.50.140:FF:000012">
    <property type="entry name" value="DNA ligase"/>
    <property type="match status" value="1"/>
</dbReference>
<feature type="binding site" evidence="14">
    <location>
        <position position="316"/>
    </location>
    <ligand>
        <name>NAD(+)</name>
        <dbReference type="ChEBI" id="CHEBI:57540"/>
    </ligand>
</feature>
<evidence type="ECO:0000256" key="8">
    <source>
        <dbReference type="ARBA" id="ARBA00022833"/>
    </source>
</evidence>
<dbReference type="FunFam" id="1.10.287.610:FF:000002">
    <property type="entry name" value="DNA ligase"/>
    <property type="match status" value="1"/>
</dbReference>
<comment type="catalytic activity">
    <reaction evidence="12 14 15">
        <text>NAD(+) + (deoxyribonucleotide)n-3'-hydroxyl + 5'-phospho-(deoxyribonucleotide)m = (deoxyribonucleotide)n+m + AMP + beta-nicotinamide D-nucleotide.</text>
        <dbReference type="EC" id="6.5.1.2"/>
    </reaction>
</comment>
<dbReference type="SMART" id="SM00532">
    <property type="entry name" value="LIGANc"/>
    <property type="match status" value="1"/>
</dbReference>
<dbReference type="Proteomes" id="UP000824988">
    <property type="component" value="Chromosome"/>
</dbReference>
<evidence type="ECO:0000313" key="17">
    <source>
        <dbReference type="EMBL" id="BBL71032.1"/>
    </source>
</evidence>
<dbReference type="SMART" id="SM00292">
    <property type="entry name" value="BRCT"/>
    <property type="match status" value="1"/>
</dbReference>
<dbReference type="CDD" id="cd17748">
    <property type="entry name" value="BRCT_DNA_ligase_like"/>
    <property type="match status" value="1"/>
</dbReference>
<comment type="cofactor">
    <cofactor evidence="14">
        <name>Mg(2+)</name>
        <dbReference type="ChEBI" id="CHEBI:18420"/>
    </cofactor>
    <cofactor evidence="14">
        <name>Mn(2+)</name>
        <dbReference type="ChEBI" id="CHEBI:29035"/>
    </cofactor>
</comment>
<dbReference type="GO" id="GO:0006281">
    <property type="term" value="P:DNA repair"/>
    <property type="evidence" value="ECO:0007669"/>
    <property type="project" value="UniProtKB-KW"/>
</dbReference>
<keyword evidence="7 14" id="KW-0227">DNA damage</keyword>
<dbReference type="InterPro" id="IPR013839">
    <property type="entry name" value="DNAligase_adenylation"/>
</dbReference>
<dbReference type="InterPro" id="IPR033136">
    <property type="entry name" value="DNA_ligase_CS"/>
</dbReference>
<dbReference type="InterPro" id="IPR004150">
    <property type="entry name" value="NAD_DNA_ligase_OB"/>
</dbReference>
<evidence type="ECO:0000313" key="18">
    <source>
        <dbReference type="Proteomes" id="UP000824988"/>
    </source>
</evidence>
<feature type="binding site" evidence="14">
    <location>
        <position position="413"/>
    </location>
    <ligand>
        <name>Zn(2+)</name>
        <dbReference type="ChEBI" id="CHEBI:29105"/>
    </ligand>
</feature>
<dbReference type="RefSeq" id="WP_221048793.1">
    <property type="nucleotide sequence ID" value="NZ_AP019782.1"/>
</dbReference>
<dbReference type="AlphaFoldDB" id="A0A8D4VP01"/>
<dbReference type="GO" id="GO:0046872">
    <property type="term" value="F:metal ion binding"/>
    <property type="evidence" value="ECO:0007669"/>
    <property type="project" value="UniProtKB-KW"/>
</dbReference>
<evidence type="ECO:0000256" key="3">
    <source>
        <dbReference type="ARBA" id="ARBA00013308"/>
    </source>
</evidence>